<feature type="transmembrane region" description="Helical" evidence="4">
    <location>
        <begin position="386"/>
        <end position="409"/>
    </location>
</feature>
<dbReference type="InterPro" id="IPR008335">
    <property type="entry name" value="Mopterin_OxRdtase_euk"/>
</dbReference>
<keyword evidence="4" id="KW-0472">Membrane</keyword>
<dbReference type="SUPFAM" id="SSF56524">
    <property type="entry name" value="Oxidoreductase molybdopterin-binding domain"/>
    <property type="match status" value="1"/>
</dbReference>
<accession>A0A250XRP4</accession>
<keyword evidence="3 4" id="KW-0408">Iron</keyword>
<dbReference type="FunFam" id="3.10.120.10:FF:000007">
    <property type="entry name" value="Sulfite oxidase, mitochondrial"/>
    <property type="match status" value="1"/>
</dbReference>
<dbReference type="InterPro" id="IPR018506">
    <property type="entry name" value="Cyt_B5_heme-BS"/>
</dbReference>
<dbReference type="GO" id="GO:0046872">
    <property type="term" value="F:metal ion binding"/>
    <property type="evidence" value="ECO:0007669"/>
    <property type="project" value="UniProtKB-UniRule"/>
</dbReference>
<dbReference type="GO" id="GO:0020037">
    <property type="term" value="F:heme binding"/>
    <property type="evidence" value="ECO:0007669"/>
    <property type="project" value="UniProtKB-UniRule"/>
</dbReference>
<sequence>MQSRILACLKRPLFDQPSVGFTAYRAIGLYGTSSKFEGEQAFFSQNKGAVFAALSVVGALSSYAICCQPVNAKQLQGAVPEMKSPADATSCPSPATSRLLNADDSGLPTFTVEEVAEHRDLKSGIWITYKGEVYDITEFIEAHPGGVAKIMLAAGGSIEPFWAMYKQHNKDEVRSILAQYKVGKLAGGEAASAGKALEDPFKNEPPRHPALITRSAKPCNAETPGSLLAAQIITPTDLFYVRNHLPVPEVDASAWKLKIKGEGLRTIELTMEELQTKFKKHVISTTIQCAGNRRSEMKEIKPVKGLDWNIGAIGTATFGGVLLRDVLEYAGLQENEPGVNHIHFVGLDSDPLSGEVYAASVPAHKVLSKTEYMMTVCMMTVRMMTVYMMTVHMMTVCMMTVCMMTVHMMTVCMMTVRMMTVCTG</sequence>
<keyword evidence="2 4" id="KW-0479">Metal-binding</keyword>
<dbReference type="STRING" id="1157962.A0A250XRP4"/>
<evidence type="ECO:0000256" key="3">
    <source>
        <dbReference type="ARBA" id="ARBA00023004"/>
    </source>
</evidence>
<dbReference type="Gene3D" id="3.90.420.10">
    <property type="entry name" value="Oxidoreductase, molybdopterin-binding domain"/>
    <property type="match status" value="1"/>
</dbReference>
<dbReference type="InterPro" id="IPR036374">
    <property type="entry name" value="OxRdtase_Mopterin-bd_sf"/>
</dbReference>
<dbReference type="GO" id="GO:0006790">
    <property type="term" value="P:sulfur compound metabolic process"/>
    <property type="evidence" value="ECO:0007669"/>
    <property type="project" value="TreeGrafter"/>
</dbReference>
<name>A0A250XRP4_9CHLO</name>
<dbReference type="PRINTS" id="PR00407">
    <property type="entry name" value="EUMOPTERIN"/>
</dbReference>
<comment type="similarity">
    <text evidence="4">Belongs to the cytochrome b5 family.</text>
</comment>
<protein>
    <recommendedName>
        <fullName evidence="5">Cytochrome b5 heme-binding domain-containing protein</fullName>
    </recommendedName>
</protein>
<feature type="domain" description="Cytochrome b5 heme-binding" evidence="5">
    <location>
        <begin position="107"/>
        <end position="186"/>
    </location>
</feature>
<dbReference type="PRINTS" id="PR00363">
    <property type="entry name" value="CYTOCHROMEB5"/>
</dbReference>
<dbReference type="InterPro" id="IPR000572">
    <property type="entry name" value="OxRdtase_Mopterin-bd_dom"/>
</dbReference>
<dbReference type="AlphaFoldDB" id="A0A250XRP4"/>
<keyword evidence="1 4" id="KW-0349">Heme</keyword>
<dbReference type="Pfam" id="PF00174">
    <property type="entry name" value="Oxidored_molyb"/>
    <property type="match status" value="1"/>
</dbReference>
<evidence type="ECO:0000256" key="2">
    <source>
        <dbReference type="ARBA" id="ARBA00022723"/>
    </source>
</evidence>
<dbReference type="SMART" id="SM01117">
    <property type="entry name" value="Cyt-b5"/>
    <property type="match status" value="1"/>
</dbReference>
<dbReference type="GO" id="GO:0008482">
    <property type="term" value="F:sulfite oxidase activity"/>
    <property type="evidence" value="ECO:0007669"/>
    <property type="project" value="TreeGrafter"/>
</dbReference>
<gene>
    <name evidence="6" type="ORF">CEUSTIGMA_g13017.t1</name>
</gene>
<dbReference type="PANTHER" id="PTHR19372:SF7">
    <property type="entry name" value="SULFITE OXIDASE, MITOCHONDRIAL"/>
    <property type="match status" value="1"/>
</dbReference>
<dbReference type="PROSITE" id="PS00191">
    <property type="entry name" value="CYTOCHROME_B5_1"/>
    <property type="match status" value="1"/>
</dbReference>
<dbReference type="SUPFAM" id="SSF55856">
    <property type="entry name" value="Cytochrome b5-like heme/steroid binding domain"/>
    <property type="match status" value="1"/>
</dbReference>
<dbReference type="GO" id="GO:0043546">
    <property type="term" value="F:molybdopterin cofactor binding"/>
    <property type="evidence" value="ECO:0007669"/>
    <property type="project" value="TreeGrafter"/>
</dbReference>
<evidence type="ECO:0000256" key="4">
    <source>
        <dbReference type="RuleBase" id="RU362121"/>
    </source>
</evidence>
<dbReference type="InterPro" id="IPR036400">
    <property type="entry name" value="Cyt_B5-like_heme/steroid_sf"/>
</dbReference>
<dbReference type="Gene3D" id="3.10.120.10">
    <property type="entry name" value="Cytochrome b5-like heme/steroid binding domain"/>
    <property type="match status" value="1"/>
</dbReference>
<evidence type="ECO:0000313" key="7">
    <source>
        <dbReference type="Proteomes" id="UP000232323"/>
    </source>
</evidence>
<dbReference type="OrthoDB" id="10051395at2759"/>
<keyword evidence="4" id="KW-0812">Transmembrane</keyword>
<dbReference type="Pfam" id="PF00173">
    <property type="entry name" value="Cyt-b5"/>
    <property type="match status" value="1"/>
</dbReference>
<proteinExistence type="inferred from homology"/>
<reference evidence="6 7" key="1">
    <citation type="submission" date="2017-08" db="EMBL/GenBank/DDBJ databases">
        <title>Acidophilic green algal genome provides insights into adaptation to an acidic environment.</title>
        <authorList>
            <person name="Hirooka S."/>
            <person name="Hirose Y."/>
            <person name="Kanesaki Y."/>
            <person name="Higuchi S."/>
            <person name="Fujiwara T."/>
            <person name="Onuma R."/>
            <person name="Era A."/>
            <person name="Ohbayashi R."/>
            <person name="Uzuka A."/>
            <person name="Nozaki H."/>
            <person name="Yoshikawa H."/>
            <person name="Miyagishima S.Y."/>
        </authorList>
    </citation>
    <scope>NUCLEOTIDE SEQUENCE [LARGE SCALE GENOMIC DNA]</scope>
    <source>
        <strain evidence="6 7">NIES-2499</strain>
    </source>
</reference>
<dbReference type="PROSITE" id="PS50255">
    <property type="entry name" value="CYTOCHROME_B5_2"/>
    <property type="match status" value="1"/>
</dbReference>
<evidence type="ECO:0000259" key="5">
    <source>
        <dbReference type="PROSITE" id="PS50255"/>
    </source>
</evidence>
<dbReference type="InterPro" id="IPR001199">
    <property type="entry name" value="Cyt_B5-like_heme/steroid-bd"/>
</dbReference>
<dbReference type="Proteomes" id="UP000232323">
    <property type="component" value="Unassembled WGS sequence"/>
</dbReference>
<dbReference type="GO" id="GO:0005739">
    <property type="term" value="C:mitochondrion"/>
    <property type="evidence" value="ECO:0007669"/>
    <property type="project" value="TreeGrafter"/>
</dbReference>
<dbReference type="PANTHER" id="PTHR19372">
    <property type="entry name" value="SULFITE REDUCTASE"/>
    <property type="match status" value="1"/>
</dbReference>
<dbReference type="EMBL" id="BEGY01000179">
    <property type="protein sequence ID" value="GAX85602.1"/>
    <property type="molecule type" value="Genomic_DNA"/>
</dbReference>
<evidence type="ECO:0000313" key="6">
    <source>
        <dbReference type="EMBL" id="GAX85602.1"/>
    </source>
</evidence>
<evidence type="ECO:0000256" key="1">
    <source>
        <dbReference type="ARBA" id="ARBA00022617"/>
    </source>
</evidence>
<keyword evidence="7" id="KW-1185">Reference proteome</keyword>
<comment type="caution">
    <text evidence="6">The sequence shown here is derived from an EMBL/GenBank/DDBJ whole genome shotgun (WGS) entry which is preliminary data.</text>
</comment>
<organism evidence="6 7">
    <name type="scientific">Chlamydomonas eustigma</name>
    <dbReference type="NCBI Taxonomy" id="1157962"/>
    <lineage>
        <taxon>Eukaryota</taxon>
        <taxon>Viridiplantae</taxon>
        <taxon>Chlorophyta</taxon>
        <taxon>core chlorophytes</taxon>
        <taxon>Chlorophyceae</taxon>
        <taxon>CS clade</taxon>
        <taxon>Chlamydomonadales</taxon>
        <taxon>Chlamydomonadaceae</taxon>
        <taxon>Chlamydomonas</taxon>
    </lineage>
</organism>
<keyword evidence="4" id="KW-1133">Transmembrane helix</keyword>